<protein>
    <submittedName>
        <fullName evidence="3">KilA-N domain-containing protein</fullName>
    </submittedName>
</protein>
<organism evidence="3 4">
    <name type="scientific">Methylomicrobium album BG8</name>
    <dbReference type="NCBI Taxonomy" id="686340"/>
    <lineage>
        <taxon>Bacteria</taxon>
        <taxon>Pseudomonadati</taxon>
        <taxon>Pseudomonadota</taxon>
        <taxon>Gammaproteobacteria</taxon>
        <taxon>Methylococcales</taxon>
        <taxon>Methylococcaceae</taxon>
        <taxon>Methylomicrobium</taxon>
    </lineage>
</organism>
<evidence type="ECO:0000313" key="4">
    <source>
        <dbReference type="Proteomes" id="UP000005090"/>
    </source>
</evidence>
<dbReference type="Pfam" id="PF04383">
    <property type="entry name" value="KilA-N"/>
    <property type="match status" value="1"/>
</dbReference>
<dbReference type="PROSITE" id="PS51301">
    <property type="entry name" value="KILA_N"/>
    <property type="match status" value="1"/>
</dbReference>
<evidence type="ECO:0000256" key="1">
    <source>
        <dbReference type="SAM" id="Coils"/>
    </source>
</evidence>
<dbReference type="AlphaFoldDB" id="H8GLN7"/>
<proteinExistence type="predicted"/>
<dbReference type="InterPro" id="IPR017880">
    <property type="entry name" value="KilA_N"/>
</dbReference>
<evidence type="ECO:0000259" key="2">
    <source>
        <dbReference type="PROSITE" id="PS51301"/>
    </source>
</evidence>
<feature type="coiled-coil region" evidence="1">
    <location>
        <begin position="128"/>
        <end position="184"/>
    </location>
</feature>
<dbReference type="RefSeq" id="WP_005373234.1">
    <property type="nucleotide sequence ID" value="NZ_CM001475.1"/>
</dbReference>
<evidence type="ECO:0000313" key="3">
    <source>
        <dbReference type="EMBL" id="EIC30564.1"/>
    </source>
</evidence>
<name>H8GLN7_METAL</name>
<reference evidence="3 4" key="1">
    <citation type="journal article" date="2013" name="Genome Announc.">
        <title>Genome Sequence of the Obligate Gammaproteobacterial Methanotroph Methylomicrobium album Strain BG8.</title>
        <authorList>
            <person name="Kits K.D."/>
            <person name="Kalyuzhnaya M.G."/>
            <person name="Klotz M.G."/>
            <person name="Jetten M.S."/>
            <person name="Op den Camp H.J."/>
            <person name="Vuilleumier S."/>
            <person name="Bringel F."/>
            <person name="Dispirito A.A."/>
            <person name="Murrell J.C."/>
            <person name="Bruce D."/>
            <person name="Cheng J.F."/>
            <person name="Copeland A."/>
            <person name="Goodwin L."/>
            <person name="Hauser L."/>
            <person name="Lajus A."/>
            <person name="Land M.L."/>
            <person name="Lapidus A."/>
            <person name="Lucas S."/>
            <person name="Medigue C."/>
            <person name="Pitluck S."/>
            <person name="Woyke T."/>
            <person name="Zeytun A."/>
            <person name="Stein L.Y."/>
        </authorList>
    </citation>
    <scope>NUCLEOTIDE SEQUENCE [LARGE SCALE GENOMIC DNA]</scope>
    <source>
        <strain evidence="3 4">BG8</strain>
    </source>
</reference>
<dbReference type="eggNOG" id="COG3646">
    <property type="taxonomic scope" value="Bacteria"/>
</dbReference>
<keyword evidence="4" id="KW-1185">Reference proteome</keyword>
<dbReference type="STRING" id="686340.Metal_2878"/>
<dbReference type="EMBL" id="CM001475">
    <property type="protein sequence ID" value="EIC30564.1"/>
    <property type="molecule type" value="Genomic_DNA"/>
</dbReference>
<dbReference type="InterPro" id="IPR018004">
    <property type="entry name" value="KilA/APSES_HTH"/>
</dbReference>
<feature type="domain" description="KilA-N" evidence="2">
    <location>
        <begin position="1"/>
        <end position="111"/>
    </location>
</feature>
<sequence>MSDLIISEVLVRIDGDGRYCLNDLHKAAGGESRHQPAKWLITQQAIDLIELLKSEKRDTGILVSKQNQPLKVYKGGSSWQGTFVAKDLVYAYAMWISAAFHLKVIRAYDALVTGSIRPMTQLEFARAQVRLLEQLEETQNQLQIAIDTKAEIGSRREATAMNTASQERKRANRLEAELDRSKQYCTVKRMEMLQHGQKFNWRLLKSTGIAMGIEPIDVFDANYGTVKAYRADVWLEAYAINLADLVEGAA</sequence>
<keyword evidence="1" id="KW-0175">Coiled coil</keyword>
<dbReference type="SMART" id="SM01252">
    <property type="entry name" value="KilA-N"/>
    <property type="match status" value="1"/>
</dbReference>
<gene>
    <name evidence="3" type="ORF">Metal_2878</name>
</gene>
<dbReference type="HOGENOM" id="CLU_1110410_0_0_6"/>
<dbReference type="Proteomes" id="UP000005090">
    <property type="component" value="Chromosome"/>
</dbReference>
<accession>H8GLN7</accession>